<dbReference type="GO" id="GO:0005524">
    <property type="term" value="F:ATP binding"/>
    <property type="evidence" value="ECO:0007669"/>
    <property type="project" value="UniProtKB-KW"/>
</dbReference>
<dbReference type="OrthoDB" id="3151137at2759"/>
<dbReference type="Proteomes" id="UP000054549">
    <property type="component" value="Unassembled WGS sequence"/>
</dbReference>
<evidence type="ECO:0000256" key="1">
    <source>
        <dbReference type="ARBA" id="ARBA00005446"/>
    </source>
</evidence>
<evidence type="ECO:0000313" key="8">
    <source>
        <dbReference type="EMBL" id="KIL56726.1"/>
    </source>
</evidence>
<feature type="domain" description="Helicase ATP-binding" evidence="6">
    <location>
        <begin position="847"/>
        <end position="995"/>
    </location>
</feature>
<evidence type="ECO:0000259" key="6">
    <source>
        <dbReference type="PROSITE" id="PS51192"/>
    </source>
</evidence>
<sequence>AFLALPVTDSLGCPHCGYSASAKVIRKHMNEKHRGEDNSGRLETVQVQVLNTGQSKTYFRVIVVEEEVVVEKPTFVQEMESFHLSPTNAPREIPNARLVSPWLLRTGWHTYVNGHDPTILHNLVSIPKQGEMEGLQAAILKYFNSATDLIDKTDELVLQKINTADPDKEGINNTPLHRHHQHESTIKAYIIPILHLLAALLRPSPSFSFPTSDTLYNALTDLSKDLADQQSLHAVFMALWKTTWRTTQDVKMPDPTICFLALFCMKVDGSFFHPKDITGPIAKLCRAIQLAMLTELHSLVNFAYNSMSLPQIWWTDRDSWQTLLYHGQQITLAHVQKVFQTLEEKIVLLWEEGVLLGKKIHVSYGELADNLLKSDTGYCFLDDDNNPFKSHMFDLGREILEDKLTCIVAGTNTTELDIVACRKWLYSLAELESLLMLSVDLKGGAPARGTELTSMLIRNTSFRMRNTMGLGKHLSIVRQYDKTTNLSQNDKLIPHAIDSLDADILIQLHTLARPLAQFLASKVFPGKPEIVNNYSNMMFMDFGKEFTSEQLSKIMGSTMRPVVGWNVTISSWRHINIAWKRKLCKGLADISEQTSGHAIHALQSGHSVANENRIYGLSPEAFLGASEDVMQLFLDASIEWQVVNKVVPGGLGLSYTESRMSKFDDLVMSGVIKASKPSPQALPPLPAAVDKPETLQVMQETILKAIQGLSGQVQQLQKEVLELKQMSGQGHKEIPVAPATELTGQQHRSSSTRIWLKDSRRQQDLSQEIPRPIQQSAVRQDTLDQIATPLPTSSPSPEPVSNCFIRPPTFIPLKRMLHGSHSMKTQLRKLYGPNANWTCQQQREAVKALMALQQDVIVALRTGIGKTAIAILPSMVESGYTVIIIPLVALMEDWKRRLTEMEIPFEHFKGQETRSLNGNANIILVSSDAAKYDHWKKFVVDEAHYYFTDINFRGHALQNPFAIRILPVQMVLMSGTIPPKAVDYLKSQFVLHNALVIKTHSSRLEIEYLREKPASHLDEMVVRFQGYLAKYKQKEKWNDETDRFLIFTPFIEDGMNIAKKMGIEFYHGSKKQPLTAEQKQGIYERWVRGEHEGMVASTALGAGNDYGHVRIAAHLGTPYDMVTFAQQTGRAGRDGEPAVSYLVPKGKIQGRNGEDTADLAGKEAMQKYVQGRISYPTGCFRYQLSEFLDGKGYTCYDFGDDAELCTICDESCELIYCLKCRVRLKVVGS</sequence>
<keyword evidence="2" id="KW-0547">Nucleotide-binding</keyword>
<feature type="domain" description="Helicase C-terminal" evidence="7">
    <location>
        <begin position="1033"/>
        <end position="1188"/>
    </location>
</feature>
<dbReference type="Pfam" id="PF00270">
    <property type="entry name" value="DEAD"/>
    <property type="match status" value="1"/>
</dbReference>
<dbReference type="PANTHER" id="PTHR13710">
    <property type="entry name" value="DNA HELICASE RECQ FAMILY MEMBER"/>
    <property type="match status" value="1"/>
</dbReference>
<dbReference type="EMBL" id="KN818403">
    <property type="protein sequence ID" value="KIL56726.1"/>
    <property type="molecule type" value="Genomic_DNA"/>
</dbReference>
<dbReference type="GO" id="GO:0005694">
    <property type="term" value="C:chromosome"/>
    <property type="evidence" value="ECO:0007669"/>
    <property type="project" value="TreeGrafter"/>
</dbReference>
<dbReference type="GO" id="GO:0005737">
    <property type="term" value="C:cytoplasm"/>
    <property type="evidence" value="ECO:0007669"/>
    <property type="project" value="TreeGrafter"/>
</dbReference>
<dbReference type="GO" id="GO:0000724">
    <property type="term" value="P:double-strand break repair via homologous recombination"/>
    <property type="evidence" value="ECO:0007669"/>
    <property type="project" value="TreeGrafter"/>
</dbReference>
<evidence type="ECO:0000259" key="7">
    <source>
        <dbReference type="PROSITE" id="PS51194"/>
    </source>
</evidence>
<dbReference type="AlphaFoldDB" id="A0A0C2WJ80"/>
<dbReference type="Pfam" id="PF00271">
    <property type="entry name" value="Helicase_C"/>
    <property type="match status" value="1"/>
</dbReference>
<comment type="similarity">
    <text evidence="1">Belongs to the helicase family. RecQ subfamily.</text>
</comment>
<evidence type="ECO:0000256" key="4">
    <source>
        <dbReference type="ARBA" id="ARBA00034617"/>
    </source>
</evidence>
<protein>
    <recommendedName>
        <fullName evidence="5">DNA 3'-5' helicase</fullName>
        <ecNumber evidence="5">5.6.2.4</ecNumber>
    </recommendedName>
</protein>
<evidence type="ECO:0000256" key="2">
    <source>
        <dbReference type="ARBA" id="ARBA00022741"/>
    </source>
</evidence>
<dbReference type="InterPro" id="IPR001650">
    <property type="entry name" value="Helicase_C-like"/>
</dbReference>
<dbReference type="PANTHER" id="PTHR13710:SF154">
    <property type="entry name" value="RECQ HELICASE, PUTATIVE (AFU_ORTHOLOGUE AFUA_6G14720)-RELATED"/>
    <property type="match status" value="1"/>
</dbReference>
<dbReference type="SUPFAM" id="SSF52540">
    <property type="entry name" value="P-loop containing nucleoside triphosphate hydrolases"/>
    <property type="match status" value="1"/>
</dbReference>
<evidence type="ECO:0000313" key="9">
    <source>
        <dbReference type="Proteomes" id="UP000054549"/>
    </source>
</evidence>
<dbReference type="SMART" id="SM00490">
    <property type="entry name" value="HELICc"/>
    <property type="match status" value="1"/>
</dbReference>
<proteinExistence type="inferred from homology"/>
<dbReference type="GO" id="GO:0043138">
    <property type="term" value="F:3'-5' DNA helicase activity"/>
    <property type="evidence" value="ECO:0007669"/>
    <property type="project" value="UniProtKB-EC"/>
</dbReference>
<evidence type="ECO:0000256" key="3">
    <source>
        <dbReference type="ARBA" id="ARBA00022840"/>
    </source>
</evidence>
<dbReference type="InterPro" id="IPR014001">
    <property type="entry name" value="Helicase_ATP-bd"/>
</dbReference>
<dbReference type="Gene3D" id="3.40.50.300">
    <property type="entry name" value="P-loop containing nucleotide triphosphate hydrolases"/>
    <property type="match status" value="2"/>
</dbReference>
<keyword evidence="9" id="KW-1185">Reference proteome</keyword>
<dbReference type="PROSITE" id="PS51194">
    <property type="entry name" value="HELICASE_CTER"/>
    <property type="match status" value="1"/>
</dbReference>
<reference evidence="8 9" key="1">
    <citation type="submission" date="2014-04" db="EMBL/GenBank/DDBJ databases">
        <title>Evolutionary Origins and Diversification of the Mycorrhizal Mutualists.</title>
        <authorList>
            <consortium name="DOE Joint Genome Institute"/>
            <consortium name="Mycorrhizal Genomics Consortium"/>
            <person name="Kohler A."/>
            <person name="Kuo A."/>
            <person name="Nagy L.G."/>
            <person name="Floudas D."/>
            <person name="Copeland A."/>
            <person name="Barry K.W."/>
            <person name="Cichocki N."/>
            <person name="Veneault-Fourrey C."/>
            <person name="LaButti K."/>
            <person name="Lindquist E.A."/>
            <person name="Lipzen A."/>
            <person name="Lundell T."/>
            <person name="Morin E."/>
            <person name="Murat C."/>
            <person name="Riley R."/>
            <person name="Ohm R."/>
            <person name="Sun H."/>
            <person name="Tunlid A."/>
            <person name="Henrissat B."/>
            <person name="Grigoriev I.V."/>
            <person name="Hibbett D.S."/>
            <person name="Martin F."/>
        </authorList>
    </citation>
    <scope>NUCLEOTIDE SEQUENCE [LARGE SCALE GENOMIC DNA]</scope>
    <source>
        <strain evidence="8 9">Koide BX008</strain>
    </source>
</reference>
<evidence type="ECO:0000256" key="5">
    <source>
        <dbReference type="ARBA" id="ARBA00034808"/>
    </source>
</evidence>
<comment type="catalytic activity">
    <reaction evidence="4">
        <text>Couples ATP hydrolysis with the unwinding of duplex DNA by translocating in the 3'-5' direction.</text>
        <dbReference type="EC" id="5.6.2.4"/>
    </reaction>
</comment>
<accession>A0A0C2WJ80</accession>
<dbReference type="InterPro" id="IPR027417">
    <property type="entry name" value="P-loop_NTPase"/>
</dbReference>
<dbReference type="GO" id="GO:0003676">
    <property type="term" value="F:nucleic acid binding"/>
    <property type="evidence" value="ECO:0007669"/>
    <property type="project" value="InterPro"/>
</dbReference>
<dbReference type="HOGENOM" id="CLU_002727_0_0_1"/>
<organism evidence="8 9">
    <name type="scientific">Amanita muscaria (strain Koide BX008)</name>
    <dbReference type="NCBI Taxonomy" id="946122"/>
    <lineage>
        <taxon>Eukaryota</taxon>
        <taxon>Fungi</taxon>
        <taxon>Dikarya</taxon>
        <taxon>Basidiomycota</taxon>
        <taxon>Agaricomycotina</taxon>
        <taxon>Agaricomycetes</taxon>
        <taxon>Agaricomycetidae</taxon>
        <taxon>Agaricales</taxon>
        <taxon>Pluteineae</taxon>
        <taxon>Amanitaceae</taxon>
        <taxon>Amanita</taxon>
    </lineage>
</organism>
<dbReference type="InParanoid" id="A0A0C2WJ80"/>
<dbReference type="GO" id="GO:0009378">
    <property type="term" value="F:four-way junction helicase activity"/>
    <property type="evidence" value="ECO:0007669"/>
    <property type="project" value="TreeGrafter"/>
</dbReference>
<dbReference type="PROSITE" id="PS51192">
    <property type="entry name" value="HELICASE_ATP_BIND_1"/>
    <property type="match status" value="1"/>
</dbReference>
<keyword evidence="3" id="KW-0067">ATP-binding</keyword>
<dbReference type="EC" id="5.6.2.4" evidence="5"/>
<dbReference type="STRING" id="946122.A0A0C2WJ80"/>
<gene>
    <name evidence="8" type="ORF">M378DRAFT_88899</name>
</gene>
<name>A0A0C2WJ80_AMAMK</name>
<dbReference type="InterPro" id="IPR011545">
    <property type="entry name" value="DEAD/DEAH_box_helicase_dom"/>
</dbReference>
<dbReference type="SMART" id="SM00487">
    <property type="entry name" value="DEXDc"/>
    <property type="match status" value="1"/>
</dbReference>
<feature type="non-terminal residue" evidence="8">
    <location>
        <position position="1"/>
    </location>
</feature>